<evidence type="ECO:0000313" key="3">
    <source>
        <dbReference type="Proteomes" id="UP000789739"/>
    </source>
</evidence>
<dbReference type="GO" id="GO:0020037">
    <property type="term" value="F:heme binding"/>
    <property type="evidence" value="ECO:0007669"/>
    <property type="project" value="InterPro"/>
</dbReference>
<protein>
    <submittedName>
        <fullName evidence="2">2699_t:CDS:1</fullName>
    </submittedName>
</protein>
<dbReference type="InterPro" id="IPR019791">
    <property type="entry name" value="Haem_peroxidase_animal"/>
</dbReference>
<sequence>MAKYKHSHKHSSCAITSFIQIYLAFLCLLLSCKFVASIEYRSIDGTGNNKLFPTAGATNDKYLRVDLPNANFVDGNRQPLKTPTDGVLPGTAVKASCTDQLAADVFPLPRCVSNIVTRYGTNLIINDNKTPIYKSVRKTSHMITFFGQYISYDTSAAVEYAEPTYIFAPLDDANYNPPGSPPANIMTA</sequence>
<keyword evidence="3" id="KW-1185">Reference proteome</keyword>
<dbReference type="Proteomes" id="UP000789739">
    <property type="component" value="Unassembled WGS sequence"/>
</dbReference>
<proteinExistence type="predicted"/>
<name>A0A9N9CRE7_9GLOM</name>
<feature type="non-terminal residue" evidence="2">
    <location>
        <position position="1"/>
    </location>
</feature>
<dbReference type="InterPro" id="IPR010255">
    <property type="entry name" value="Haem_peroxidase_sf"/>
</dbReference>
<dbReference type="AlphaFoldDB" id="A0A9N9CRE7"/>
<dbReference type="GO" id="GO:0004601">
    <property type="term" value="F:peroxidase activity"/>
    <property type="evidence" value="ECO:0007669"/>
    <property type="project" value="InterPro"/>
</dbReference>
<dbReference type="Gene3D" id="1.10.640.10">
    <property type="entry name" value="Haem peroxidase domain superfamily, animal type"/>
    <property type="match status" value="1"/>
</dbReference>
<organism evidence="2 3">
    <name type="scientific">Paraglomus brasilianum</name>
    <dbReference type="NCBI Taxonomy" id="144538"/>
    <lineage>
        <taxon>Eukaryota</taxon>
        <taxon>Fungi</taxon>
        <taxon>Fungi incertae sedis</taxon>
        <taxon>Mucoromycota</taxon>
        <taxon>Glomeromycotina</taxon>
        <taxon>Glomeromycetes</taxon>
        <taxon>Paraglomerales</taxon>
        <taxon>Paraglomeraceae</taxon>
        <taxon>Paraglomus</taxon>
    </lineage>
</organism>
<feature type="transmembrane region" description="Helical" evidence="1">
    <location>
        <begin position="12"/>
        <end position="31"/>
    </location>
</feature>
<reference evidence="2" key="1">
    <citation type="submission" date="2021-06" db="EMBL/GenBank/DDBJ databases">
        <authorList>
            <person name="Kallberg Y."/>
            <person name="Tangrot J."/>
            <person name="Rosling A."/>
        </authorList>
    </citation>
    <scope>NUCLEOTIDE SEQUENCE</scope>
    <source>
        <strain evidence="2">BR232B</strain>
    </source>
</reference>
<keyword evidence="1" id="KW-0472">Membrane</keyword>
<comment type="caution">
    <text evidence="2">The sequence shown here is derived from an EMBL/GenBank/DDBJ whole genome shotgun (WGS) entry which is preliminary data.</text>
</comment>
<evidence type="ECO:0000256" key="1">
    <source>
        <dbReference type="SAM" id="Phobius"/>
    </source>
</evidence>
<dbReference type="GO" id="GO:0006979">
    <property type="term" value="P:response to oxidative stress"/>
    <property type="evidence" value="ECO:0007669"/>
    <property type="project" value="InterPro"/>
</dbReference>
<accession>A0A9N9CRE7</accession>
<dbReference type="PROSITE" id="PS51257">
    <property type="entry name" value="PROKAR_LIPOPROTEIN"/>
    <property type="match status" value="1"/>
</dbReference>
<keyword evidence="1" id="KW-1133">Transmembrane helix</keyword>
<evidence type="ECO:0000313" key="2">
    <source>
        <dbReference type="EMBL" id="CAG8609350.1"/>
    </source>
</evidence>
<gene>
    <name evidence="2" type="ORF">PBRASI_LOCUS8079</name>
</gene>
<dbReference type="Pfam" id="PF03098">
    <property type="entry name" value="An_peroxidase"/>
    <property type="match status" value="1"/>
</dbReference>
<dbReference type="InterPro" id="IPR037120">
    <property type="entry name" value="Haem_peroxidase_sf_animal"/>
</dbReference>
<dbReference type="OrthoDB" id="823504at2759"/>
<dbReference type="EMBL" id="CAJVPI010001367">
    <property type="protein sequence ID" value="CAG8609350.1"/>
    <property type="molecule type" value="Genomic_DNA"/>
</dbReference>
<dbReference type="SUPFAM" id="SSF48113">
    <property type="entry name" value="Heme-dependent peroxidases"/>
    <property type="match status" value="1"/>
</dbReference>
<keyword evidence="1" id="KW-0812">Transmembrane</keyword>
<dbReference type="PROSITE" id="PS50292">
    <property type="entry name" value="PEROXIDASE_3"/>
    <property type="match status" value="1"/>
</dbReference>